<dbReference type="Gene3D" id="3.90.1200.10">
    <property type="match status" value="1"/>
</dbReference>
<dbReference type="Pfam" id="PF01636">
    <property type="entry name" value="APH"/>
    <property type="match status" value="1"/>
</dbReference>
<dbReference type="InterPro" id="IPR011009">
    <property type="entry name" value="Kinase-like_dom_sf"/>
</dbReference>
<evidence type="ECO:0000313" key="4">
    <source>
        <dbReference type="Proteomes" id="UP000252733"/>
    </source>
</evidence>
<dbReference type="Pfam" id="PF22740">
    <property type="entry name" value="PapZ_C"/>
    <property type="match status" value="1"/>
</dbReference>
<dbReference type="Gene3D" id="3.30.200.20">
    <property type="entry name" value="Phosphorylase Kinase, domain 1"/>
    <property type="match status" value="1"/>
</dbReference>
<dbReference type="AlphaFoldDB" id="A0A368USS7"/>
<feature type="domain" description="RapZ C-terminal" evidence="2">
    <location>
        <begin position="348"/>
        <end position="470"/>
    </location>
</feature>
<reference evidence="3 4" key="1">
    <citation type="submission" date="2018-07" db="EMBL/GenBank/DDBJ databases">
        <title>Freshwater and sediment microbial communities from various areas in North America, analyzing microbe dynamics in response to fracking.</title>
        <authorList>
            <person name="Lamendella R."/>
        </authorList>
    </citation>
    <scope>NUCLEOTIDE SEQUENCE [LARGE SCALE GENOMIC DNA]</scope>
    <source>
        <strain evidence="3 4">160A</strain>
    </source>
</reference>
<organism evidence="3 4">
    <name type="scientific">Marinilabilia salmonicolor</name>
    <dbReference type="NCBI Taxonomy" id="989"/>
    <lineage>
        <taxon>Bacteria</taxon>
        <taxon>Pseudomonadati</taxon>
        <taxon>Bacteroidota</taxon>
        <taxon>Bacteroidia</taxon>
        <taxon>Marinilabiliales</taxon>
        <taxon>Marinilabiliaceae</taxon>
        <taxon>Marinilabilia</taxon>
    </lineage>
</organism>
<dbReference type="Proteomes" id="UP000252733">
    <property type="component" value="Unassembled WGS sequence"/>
</dbReference>
<protein>
    <submittedName>
        <fullName evidence="3">Phosphotransferase family enzyme</fullName>
    </submittedName>
</protein>
<feature type="domain" description="Aminoglycoside phosphotransferase" evidence="1">
    <location>
        <begin position="25"/>
        <end position="253"/>
    </location>
</feature>
<dbReference type="InterPro" id="IPR005337">
    <property type="entry name" value="RapZ-like"/>
</dbReference>
<sequence length="477" mass="55322">MKNSYPPHLEELFLKWAGEETESFTPLPPSGSDRRYFRISGATRSAIGTINHNKKENRAFIEFSRHFKALKLPVPEIFSVSDSTDSYLQEDFGNTTLFDWLSTTRLGKNISGDIVRFYKKSLEYLIHFQVDASADLDFSLCYPRHSFDKQSMLWDLHYFKYYFLKLAGIPFDEQLLEDDFNAFSEYLQQADSNYFMYRDFQSRNIMVTDNGPAFIDYQGGRKGPLQYDLASLLYDAKADLPDELRRELLDFYISALKKKTDVDEESFKSFFQGFVLIRIMQAMGAYGFRGFYENKEHFLKSIPYAIENLKFILTNLSLPVKFPALEAALWQVTKSEKLQQLSDSPKLTISINSFSYRRGIPVDDSGHGGGFVFDCRCIHNPGRYEEYKSKTGLSPEVIAFFEKEDEMDQYLGSVYTLASQAVQKYLNRGFKHLMFSFGCTGGQHRSVYCAEKLALYLRKHFPVNVELKHMERASWPQ</sequence>
<dbReference type="RefSeq" id="WP_114437512.1">
    <property type="nucleotide sequence ID" value="NZ_QPIZ01000019.1"/>
</dbReference>
<dbReference type="EMBL" id="QPIZ01000019">
    <property type="protein sequence ID" value="RCW31080.1"/>
    <property type="molecule type" value="Genomic_DNA"/>
</dbReference>
<comment type="caution">
    <text evidence="3">The sequence shown here is derived from an EMBL/GenBank/DDBJ whole genome shotgun (WGS) entry which is preliminary data.</text>
</comment>
<dbReference type="GO" id="GO:0005524">
    <property type="term" value="F:ATP binding"/>
    <property type="evidence" value="ECO:0007669"/>
    <property type="project" value="InterPro"/>
</dbReference>
<dbReference type="InterPro" id="IPR053931">
    <property type="entry name" value="RapZ_C"/>
</dbReference>
<dbReference type="PANTHER" id="PTHR30448:SF0">
    <property type="entry name" value="RNASE ADAPTER PROTEIN RAPZ"/>
    <property type="match status" value="1"/>
</dbReference>
<name>A0A368USS7_9BACT</name>
<gene>
    <name evidence="3" type="ORF">DFO77_11946</name>
</gene>
<dbReference type="SUPFAM" id="SSF56112">
    <property type="entry name" value="Protein kinase-like (PK-like)"/>
    <property type="match status" value="1"/>
</dbReference>
<dbReference type="InterPro" id="IPR002575">
    <property type="entry name" value="Aminoglycoside_PTrfase"/>
</dbReference>
<dbReference type="GO" id="GO:0016740">
    <property type="term" value="F:transferase activity"/>
    <property type="evidence" value="ECO:0007669"/>
    <property type="project" value="UniProtKB-KW"/>
</dbReference>
<evidence type="ECO:0000259" key="1">
    <source>
        <dbReference type="Pfam" id="PF01636"/>
    </source>
</evidence>
<evidence type="ECO:0000313" key="3">
    <source>
        <dbReference type="EMBL" id="RCW31080.1"/>
    </source>
</evidence>
<proteinExistence type="predicted"/>
<evidence type="ECO:0000259" key="2">
    <source>
        <dbReference type="Pfam" id="PF22740"/>
    </source>
</evidence>
<keyword evidence="4" id="KW-1185">Reference proteome</keyword>
<dbReference type="PANTHER" id="PTHR30448">
    <property type="entry name" value="RNASE ADAPTER PROTEIN RAPZ"/>
    <property type="match status" value="1"/>
</dbReference>
<accession>A0A368USS7</accession>
<keyword evidence="3" id="KW-0808">Transferase</keyword>